<evidence type="ECO:0000313" key="7">
    <source>
        <dbReference type="Proteomes" id="UP000762676"/>
    </source>
</evidence>
<protein>
    <submittedName>
        <fullName evidence="6">Circadian clock protein period</fullName>
    </submittedName>
</protein>
<dbReference type="PANTHER" id="PTHR11269:SF16">
    <property type="entry name" value="PERIOD CIRCADIAN PROTEIN"/>
    <property type="match status" value="1"/>
</dbReference>
<dbReference type="EMBL" id="BMAT01009982">
    <property type="protein sequence ID" value="GFS17808.1"/>
    <property type="molecule type" value="Genomic_DNA"/>
</dbReference>
<accession>A0AAV4J4P8</accession>
<feature type="region of interest" description="Disordered" evidence="4">
    <location>
        <begin position="993"/>
        <end position="1230"/>
    </location>
</feature>
<dbReference type="GO" id="GO:0005737">
    <property type="term" value="C:cytoplasm"/>
    <property type="evidence" value="ECO:0007669"/>
    <property type="project" value="TreeGrafter"/>
</dbReference>
<feature type="compositionally biased region" description="Polar residues" evidence="4">
    <location>
        <begin position="1531"/>
        <end position="1545"/>
    </location>
</feature>
<keyword evidence="3" id="KW-0175">Coiled coil</keyword>
<dbReference type="GO" id="GO:0005634">
    <property type="term" value="C:nucleus"/>
    <property type="evidence" value="ECO:0007669"/>
    <property type="project" value="UniProtKB-SubCell"/>
</dbReference>
<feature type="domain" description="PAS" evidence="5">
    <location>
        <begin position="279"/>
        <end position="324"/>
    </location>
</feature>
<dbReference type="GO" id="GO:0000122">
    <property type="term" value="P:negative regulation of transcription by RNA polymerase II"/>
    <property type="evidence" value="ECO:0007669"/>
    <property type="project" value="TreeGrafter"/>
</dbReference>
<dbReference type="InterPro" id="IPR045239">
    <property type="entry name" value="bHLH95_bHLH"/>
</dbReference>
<dbReference type="CDD" id="cd11393">
    <property type="entry name" value="bHLH_AtbHLH_like"/>
    <property type="match status" value="1"/>
</dbReference>
<feature type="region of interest" description="Disordered" evidence="4">
    <location>
        <begin position="616"/>
        <end position="643"/>
    </location>
</feature>
<dbReference type="InterPro" id="IPR022728">
    <property type="entry name" value="Period_circadian-like_C"/>
</dbReference>
<evidence type="ECO:0000256" key="1">
    <source>
        <dbReference type="ARBA" id="ARBA00004123"/>
    </source>
</evidence>
<dbReference type="InterPro" id="IPR000014">
    <property type="entry name" value="PAS"/>
</dbReference>
<dbReference type="Pfam" id="PF14598">
    <property type="entry name" value="PAS_11"/>
    <property type="match status" value="1"/>
</dbReference>
<feature type="compositionally biased region" description="Basic and acidic residues" evidence="4">
    <location>
        <begin position="1028"/>
        <end position="1041"/>
    </location>
</feature>
<sequence>TSSSSSLSLSLFSESDFLEGPSTSGYSSEMATTMRTKERKKERAKEFMKKLKSMLPHKKNEGKMDTLSTLERLVDSMRQLSENEKKSSQFKTPPPHTGSYHSVDTDKLDQSNMFISVSPKSHVVQKASGSLMEHLGYPVDWWKGRLLKDFLKKKDINTVNSCLAHHSVDDDWGENSESVANSSTAGSSSEGSKYFYARIRRFRKLGEGFNLQNIVSYCPFRMMVKSKPVDSSDVEDDGSGRHRRSLIIYCIPLTSAYLDGGVPEQNKFSLRHSLFCTYTYTDPNTVGLLGFLPQDLNGMQIFDLYHPDNLPMLLEVHKKIMSSKGQPFKSEPMKMRTRNGCYVEVETEWSSFMNPLSMSLEFIIGQHTVIKPPSSPDLFEDLMTIQEKFSVTPEDRKIQEKILDVLKKRIQNVFAEPSPVVKPVKTKHITTTTITTPVILAEVKDSDSTTKGSTLPEKSKDESSSAESKSAVLDEKGISSIYNQLNYSHNIKRFLMSHPKSFSNVSDEDSIIMRDDSEDENINEEEELPLEIPVVKPPSCGSSTQVHVSEPGHAEDSSSVAPFGDETSNPPGEVVADSRHFLTEETLKKHTKIQERLYLQRISEEQQLVLNMHRTVRRSRNTSHQKRPRPKEIGEDMDSAKQPCTKGGVFRSSSNIFMQSFPVIKENELAPTAVETDILFEQKVDDGGSFPKTYVGHQATPISFQAFPQGYSPANQGSMGVPQQPAIHLVPGEPVPISCIPTSMTTMVPTQVDMGMTRPRHNIQWPYYPQAGYTLLPQVMAGFYQPMLQPVQMNQGPLMQYPNMPVPTALEQRAHTSPQSGENGKHQSFDKKGNYCDNNQSSSMEDTTSSIMYLLDADSSTLEDSDNKHCVQVPTSGPAIGQGRGGPSMWMQNKVTMDPPWLCGINWNSDTKMRYQLPQPKMSSVLKMDEKVMKNLQQNELAQQNLEQLLEDVALLDFEFPLDEEADYIFFPGDELVDENDTSSEKIIEVEMTEPLTSNQMHEGGIKGPDKGGGGDGGGGGQDGGEVDMVRGDENGNKEDGQATPTMLESSSNNSDEGQTAEVVWTLADENAETPTKSSSEDEKADVASSPKEENKKEDDVIIKAEVKVESAEDNGDGGDVAMETDFCGQEPHASSSESSLVEKRGSSPKDGSLSGDECSGSDGGHKIEMEDAQSSCSKESSDLTPSEVRSNEEAGSSLKESDSSVKLVKGGPSRSVASPSSSTDQMVQEEVGKTDALVADLEEVFQKLFVPLKVRLSHRTVPKRIGSPVTGQEGGASHGDTKTFGHGGSPRGAPFWLLEAHMNNRVAMSYKVPIRPLEDVLMEDSRRMTDLVQSATVRQQLLQLLSEVDFKASANSSPPVKSASNPTSVISSPTLNPSTDPSANDSIPLLSVSPTAQSPPLQTDLQLYTNSDYTCLTSKKPNDADNSVKVQEKSLSSRFFKGFSRSKKADPISSMSPVPSTEENMNASEDSLAETKSQKFLSLRSMESMQSSLMRSEDSSSSPHLYREMVFSDTNSEPAREKLAQKAETLGSQSSATDTTNIGCDSTGDDSMGAHVSQNRAQTNVKKVGKQRQEPSSVSNLSKVESRLNEKFQALESNCLGEQGIEDVIMSRVFLSSESMCSSAGNTATPDLQCNIQILDE</sequence>
<dbReference type="SMART" id="SM00091">
    <property type="entry name" value="PAS"/>
    <property type="match status" value="1"/>
</dbReference>
<proteinExistence type="predicted"/>
<dbReference type="InterPro" id="IPR035965">
    <property type="entry name" value="PAS-like_dom_sf"/>
</dbReference>
<feature type="compositionally biased region" description="Polar residues" evidence="4">
    <location>
        <begin position="1354"/>
        <end position="1386"/>
    </location>
</feature>
<feature type="region of interest" description="Disordered" evidence="4">
    <location>
        <begin position="534"/>
        <end position="574"/>
    </location>
</feature>
<feature type="compositionally biased region" description="Low complexity" evidence="4">
    <location>
        <begin position="1"/>
        <end position="19"/>
    </location>
</feature>
<feature type="region of interest" description="Disordered" evidence="4">
    <location>
        <begin position="1"/>
        <end position="63"/>
    </location>
</feature>
<feature type="compositionally biased region" description="Low complexity" evidence="4">
    <location>
        <begin position="1214"/>
        <end position="1223"/>
    </location>
</feature>
<feature type="compositionally biased region" description="Low complexity" evidence="4">
    <location>
        <begin position="1489"/>
        <end position="1503"/>
    </location>
</feature>
<feature type="region of interest" description="Disordered" evidence="4">
    <location>
        <begin position="80"/>
        <end position="100"/>
    </location>
</feature>
<dbReference type="GO" id="GO:0001222">
    <property type="term" value="F:transcription corepressor binding"/>
    <property type="evidence" value="ECO:0007669"/>
    <property type="project" value="TreeGrafter"/>
</dbReference>
<dbReference type="GO" id="GO:0032922">
    <property type="term" value="P:circadian regulation of gene expression"/>
    <property type="evidence" value="ECO:0007669"/>
    <property type="project" value="TreeGrafter"/>
</dbReference>
<dbReference type="GO" id="GO:0043153">
    <property type="term" value="P:entrainment of circadian clock by photoperiod"/>
    <property type="evidence" value="ECO:0007669"/>
    <property type="project" value="TreeGrafter"/>
</dbReference>
<feature type="region of interest" description="Disordered" evidence="4">
    <location>
        <begin position="1354"/>
        <end position="1403"/>
    </location>
</feature>
<feature type="compositionally biased region" description="Basic and acidic residues" evidence="4">
    <location>
        <begin position="823"/>
        <end position="834"/>
    </location>
</feature>
<feature type="compositionally biased region" description="Gly residues" evidence="4">
    <location>
        <begin position="1011"/>
        <end position="1024"/>
    </location>
</feature>
<dbReference type="Proteomes" id="UP000762676">
    <property type="component" value="Unassembled WGS sequence"/>
</dbReference>
<dbReference type="PROSITE" id="PS50112">
    <property type="entry name" value="PAS"/>
    <property type="match status" value="1"/>
</dbReference>
<dbReference type="SUPFAM" id="SSF55785">
    <property type="entry name" value="PYP-like sensor domain (PAS domain)"/>
    <property type="match status" value="1"/>
</dbReference>
<feature type="coiled-coil region" evidence="3">
    <location>
        <begin position="932"/>
        <end position="959"/>
    </location>
</feature>
<evidence type="ECO:0000313" key="6">
    <source>
        <dbReference type="EMBL" id="GFS17808.1"/>
    </source>
</evidence>
<reference evidence="6 7" key="1">
    <citation type="journal article" date="2021" name="Elife">
        <title>Chloroplast acquisition without the gene transfer in kleptoplastic sea slugs, Plakobranchus ocellatus.</title>
        <authorList>
            <person name="Maeda T."/>
            <person name="Takahashi S."/>
            <person name="Yoshida T."/>
            <person name="Shimamura S."/>
            <person name="Takaki Y."/>
            <person name="Nagai Y."/>
            <person name="Toyoda A."/>
            <person name="Suzuki Y."/>
            <person name="Arimoto A."/>
            <person name="Ishii H."/>
            <person name="Satoh N."/>
            <person name="Nishiyama T."/>
            <person name="Hasebe M."/>
            <person name="Maruyama T."/>
            <person name="Minagawa J."/>
            <person name="Obokata J."/>
            <person name="Shigenobu S."/>
        </authorList>
    </citation>
    <scope>NUCLEOTIDE SEQUENCE [LARGE SCALE GENOMIC DNA]</scope>
</reference>
<feature type="compositionally biased region" description="Polar residues" evidence="4">
    <location>
        <begin position="1454"/>
        <end position="1481"/>
    </location>
</feature>
<keyword evidence="2" id="KW-0539">Nucleus</keyword>
<evidence type="ECO:0000256" key="3">
    <source>
        <dbReference type="SAM" id="Coils"/>
    </source>
</evidence>
<comment type="caution">
    <text evidence="6">The sequence shown here is derived from an EMBL/GenBank/DDBJ whole genome shotgun (WGS) entry which is preliminary data.</text>
</comment>
<feature type="region of interest" description="Disordered" evidence="4">
    <location>
        <begin position="445"/>
        <end position="472"/>
    </location>
</feature>
<feature type="compositionally biased region" description="Polar residues" evidence="4">
    <location>
        <begin position="1393"/>
        <end position="1403"/>
    </location>
</feature>
<feature type="compositionally biased region" description="Basic residues" evidence="4">
    <location>
        <begin position="616"/>
        <end position="629"/>
    </location>
</feature>
<organism evidence="6 7">
    <name type="scientific">Elysia marginata</name>
    <dbReference type="NCBI Taxonomy" id="1093978"/>
    <lineage>
        <taxon>Eukaryota</taxon>
        <taxon>Metazoa</taxon>
        <taxon>Spiralia</taxon>
        <taxon>Lophotrochozoa</taxon>
        <taxon>Mollusca</taxon>
        <taxon>Gastropoda</taxon>
        <taxon>Heterobranchia</taxon>
        <taxon>Euthyneura</taxon>
        <taxon>Panpulmonata</taxon>
        <taxon>Sacoglossa</taxon>
        <taxon>Placobranchoidea</taxon>
        <taxon>Plakobranchidae</taxon>
        <taxon>Elysia</taxon>
    </lineage>
</organism>
<dbReference type="GO" id="GO:0000976">
    <property type="term" value="F:transcription cis-regulatory region binding"/>
    <property type="evidence" value="ECO:0007669"/>
    <property type="project" value="TreeGrafter"/>
</dbReference>
<feature type="region of interest" description="Disordered" evidence="4">
    <location>
        <begin position="1265"/>
        <end position="1289"/>
    </location>
</feature>
<feature type="region of interest" description="Disordered" evidence="4">
    <location>
        <begin position="812"/>
        <end position="844"/>
    </location>
</feature>
<name>A0AAV4J4P8_9GAST</name>
<dbReference type="InterPro" id="IPR050760">
    <property type="entry name" value="Period_circadian_regulator"/>
</dbReference>
<feature type="compositionally biased region" description="Basic and acidic residues" evidence="4">
    <location>
        <begin position="1079"/>
        <end position="1111"/>
    </location>
</feature>
<evidence type="ECO:0000256" key="2">
    <source>
        <dbReference type="ARBA" id="ARBA00023242"/>
    </source>
</evidence>
<feature type="compositionally biased region" description="Polar residues" evidence="4">
    <location>
        <begin position="1043"/>
        <end position="1058"/>
    </location>
</feature>
<comment type="subcellular location">
    <subcellularLocation>
        <location evidence="1">Nucleus</location>
    </subcellularLocation>
</comment>
<evidence type="ECO:0000259" key="5">
    <source>
        <dbReference type="PROSITE" id="PS50112"/>
    </source>
</evidence>
<feature type="region of interest" description="Disordered" evidence="4">
    <location>
        <begin position="1447"/>
        <end position="1554"/>
    </location>
</feature>
<gene>
    <name evidence="6" type="ORF">ElyMa_004991700</name>
</gene>
<feature type="non-terminal residue" evidence="6">
    <location>
        <position position="1"/>
    </location>
</feature>
<feature type="compositionally biased region" description="Polar residues" evidence="4">
    <location>
        <begin position="1173"/>
        <end position="1189"/>
    </location>
</feature>
<dbReference type="Pfam" id="PF12114">
    <property type="entry name" value="Period_C"/>
    <property type="match status" value="2"/>
</dbReference>
<keyword evidence="7" id="KW-1185">Reference proteome</keyword>
<dbReference type="CDD" id="cd00130">
    <property type="entry name" value="PAS"/>
    <property type="match status" value="1"/>
</dbReference>
<dbReference type="PANTHER" id="PTHR11269">
    <property type="entry name" value="PERIOD CIRCADIAN PROTEIN"/>
    <property type="match status" value="1"/>
</dbReference>
<dbReference type="Gene3D" id="3.30.450.20">
    <property type="entry name" value="PAS domain"/>
    <property type="match status" value="2"/>
</dbReference>
<feature type="compositionally biased region" description="Basic and acidic residues" evidence="4">
    <location>
        <begin position="35"/>
        <end position="49"/>
    </location>
</feature>
<evidence type="ECO:0000256" key="4">
    <source>
        <dbReference type="SAM" id="MobiDB-lite"/>
    </source>
</evidence>